<dbReference type="Proteomes" id="UP000887578">
    <property type="component" value="Unplaced"/>
</dbReference>
<proteinExistence type="predicted"/>
<sequence length="299" mass="35064">MFTALKEYTNEKRLIGFLTNEGNYNVFSFVIIDSITEKFVKKFLYKSEYSKLFMDELLTAANENLFKVIFVDLFELQFKEEQFGNSYKFCKDLKQKFNELKIPSYFFSEERYIFSSFLIAAKIEINFDETVLTILPCKNSSQKSGKFFGLIVAELKFTPNGYVLIKHEILRFLNSKENPEILFQKICGSSTPQKIIASTINCKAAFKKIFKSKNVTFLNEGAHIYYERFIVETAKWFFDKSFIKYYILPISSRNIRIYGYYGTANNILDIINIKLNDPLPFKKIVHYSKSIPQLHVSML</sequence>
<accession>A0A914QQN7</accession>
<dbReference type="WBParaSite" id="PDA_v2.g6069.t1">
    <property type="protein sequence ID" value="PDA_v2.g6069.t1"/>
    <property type="gene ID" value="PDA_v2.g6069"/>
</dbReference>
<dbReference type="AlphaFoldDB" id="A0A914QQN7"/>
<protein>
    <submittedName>
        <fullName evidence="2">DUF3822 family protein</fullName>
    </submittedName>
</protein>
<evidence type="ECO:0000313" key="2">
    <source>
        <dbReference type="WBParaSite" id="PDA_v2.g6069.t1"/>
    </source>
</evidence>
<keyword evidence="1" id="KW-1185">Reference proteome</keyword>
<reference evidence="2" key="1">
    <citation type="submission" date="2022-11" db="UniProtKB">
        <authorList>
            <consortium name="WormBaseParasite"/>
        </authorList>
    </citation>
    <scope>IDENTIFICATION</scope>
</reference>
<organism evidence="1 2">
    <name type="scientific">Panagrolaimus davidi</name>
    <dbReference type="NCBI Taxonomy" id="227884"/>
    <lineage>
        <taxon>Eukaryota</taxon>
        <taxon>Metazoa</taxon>
        <taxon>Ecdysozoa</taxon>
        <taxon>Nematoda</taxon>
        <taxon>Chromadorea</taxon>
        <taxon>Rhabditida</taxon>
        <taxon>Tylenchina</taxon>
        <taxon>Panagrolaimomorpha</taxon>
        <taxon>Panagrolaimoidea</taxon>
        <taxon>Panagrolaimidae</taxon>
        <taxon>Panagrolaimus</taxon>
    </lineage>
</organism>
<name>A0A914QQN7_9BILA</name>
<evidence type="ECO:0000313" key="1">
    <source>
        <dbReference type="Proteomes" id="UP000887578"/>
    </source>
</evidence>